<proteinExistence type="predicted"/>
<evidence type="ECO:0000313" key="1">
    <source>
        <dbReference type="EMBL" id="KKL96254.1"/>
    </source>
</evidence>
<dbReference type="AlphaFoldDB" id="A0A0F9GBQ1"/>
<organism evidence="1">
    <name type="scientific">marine sediment metagenome</name>
    <dbReference type="NCBI Taxonomy" id="412755"/>
    <lineage>
        <taxon>unclassified sequences</taxon>
        <taxon>metagenomes</taxon>
        <taxon>ecological metagenomes</taxon>
    </lineage>
</organism>
<accession>A0A0F9GBQ1</accession>
<sequence length="61" mass="6998">MKLEFNMYVHKYTGPNEGLVICLTSPHRHTSWVPGDITVANTRKPLNPIGCWAWLKYKKVG</sequence>
<gene>
    <name evidence="1" type="ORF">LCGC14_1846360</name>
</gene>
<comment type="caution">
    <text evidence="1">The sequence shown here is derived from an EMBL/GenBank/DDBJ whole genome shotgun (WGS) entry which is preliminary data.</text>
</comment>
<protein>
    <submittedName>
        <fullName evidence="1">Uncharacterized protein</fullName>
    </submittedName>
</protein>
<name>A0A0F9GBQ1_9ZZZZ</name>
<dbReference type="EMBL" id="LAZR01018480">
    <property type="protein sequence ID" value="KKL96254.1"/>
    <property type="molecule type" value="Genomic_DNA"/>
</dbReference>
<reference evidence="1" key="1">
    <citation type="journal article" date="2015" name="Nature">
        <title>Complex archaea that bridge the gap between prokaryotes and eukaryotes.</title>
        <authorList>
            <person name="Spang A."/>
            <person name="Saw J.H."/>
            <person name="Jorgensen S.L."/>
            <person name="Zaremba-Niedzwiedzka K."/>
            <person name="Martijn J."/>
            <person name="Lind A.E."/>
            <person name="van Eijk R."/>
            <person name="Schleper C."/>
            <person name="Guy L."/>
            <person name="Ettema T.J."/>
        </authorList>
    </citation>
    <scope>NUCLEOTIDE SEQUENCE</scope>
</reference>